<evidence type="ECO:0000313" key="2">
    <source>
        <dbReference type="EMBL" id="EHL29234.1"/>
    </source>
</evidence>
<feature type="transmembrane region" description="Helical" evidence="1">
    <location>
        <begin position="280"/>
        <end position="301"/>
    </location>
</feature>
<evidence type="ECO:0000313" key="3">
    <source>
        <dbReference type="Proteomes" id="UP000002770"/>
    </source>
</evidence>
<proteinExistence type="predicted"/>
<dbReference type="STRING" id="658187.LDG_8668"/>
<dbReference type="Proteomes" id="UP000002770">
    <property type="component" value="Unassembled WGS sequence"/>
</dbReference>
<keyword evidence="1" id="KW-0472">Membrane</keyword>
<feature type="transmembrane region" description="Helical" evidence="1">
    <location>
        <begin position="248"/>
        <end position="268"/>
    </location>
</feature>
<evidence type="ECO:0000256" key="1">
    <source>
        <dbReference type="SAM" id="Phobius"/>
    </source>
</evidence>
<feature type="transmembrane region" description="Helical" evidence="1">
    <location>
        <begin position="71"/>
        <end position="95"/>
    </location>
</feature>
<dbReference type="OrthoDB" id="5632775at2"/>
<feature type="transmembrane region" description="Helical" evidence="1">
    <location>
        <begin position="178"/>
        <end position="198"/>
    </location>
</feature>
<evidence type="ECO:0008006" key="4">
    <source>
        <dbReference type="Google" id="ProtNLM"/>
    </source>
</evidence>
<feature type="transmembrane region" description="Helical" evidence="1">
    <location>
        <begin position="12"/>
        <end position="36"/>
    </location>
</feature>
<gene>
    <name evidence="2" type="ORF">LDG_8668</name>
</gene>
<feature type="transmembrane region" description="Helical" evidence="1">
    <location>
        <begin position="115"/>
        <end position="135"/>
    </location>
</feature>
<dbReference type="InParanoid" id="G9ETN3"/>
<feature type="transmembrane region" description="Helical" evidence="1">
    <location>
        <begin position="382"/>
        <end position="405"/>
    </location>
</feature>
<keyword evidence="1" id="KW-0812">Transmembrane</keyword>
<dbReference type="InterPro" id="IPR003744">
    <property type="entry name" value="YhhQ"/>
</dbReference>
<protein>
    <recommendedName>
        <fullName evidence="4">VUT family protein</fullName>
    </recommendedName>
</protein>
<accession>G9ETN3</accession>
<feature type="transmembrane region" description="Helical" evidence="1">
    <location>
        <begin position="219"/>
        <end position="242"/>
    </location>
</feature>
<dbReference type="RefSeq" id="WP_006872537.1">
    <property type="nucleotide sequence ID" value="NZ_JH413848.1"/>
</dbReference>
<name>G9ETN3_9GAMM</name>
<feature type="transmembrane region" description="Helical" evidence="1">
    <location>
        <begin position="321"/>
        <end position="342"/>
    </location>
</feature>
<keyword evidence="1" id="KW-1133">Transmembrane helix</keyword>
<dbReference type="Pfam" id="PF02592">
    <property type="entry name" value="Vut_1"/>
    <property type="match status" value="1"/>
</dbReference>
<feature type="transmembrane region" description="Helical" evidence="1">
    <location>
        <begin position="42"/>
        <end position="59"/>
    </location>
</feature>
<feature type="transmembrane region" description="Helical" evidence="1">
    <location>
        <begin position="354"/>
        <end position="376"/>
    </location>
</feature>
<keyword evidence="3" id="KW-1185">Reference proteome</keyword>
<dbReference type="AlphaFoldDB" id="G9ETN3"/>
<dbReference type="EMBL" id="JH413848">
    <property type="protein sequence ID" value="EHL29234.1"/>
    <property type="molecule type" value="Genomic_DNA"/>
</dbReference>
<organism evidence="2 3">
    <name type="scientific">Legionella drancourtii LLAP12</name>
    <dbReference type="NCBI Taxonomy" id="658187"/>
    <lineage>
        <taxon>Bacteria</taxon>
        <taxon>Pseudomonadati</taxon>
        <taxon>Pseudomonadota</taxon>
        <taxon>Gammaproteobacteria</taxon>
        <taxon>Legionellales</taxon>
        <taxon>Legionellaceae</taxon>
        <taxon>Legionella</taxon>
    </lineage>
</organism>
<reference evidence="2 3" key="1">
    <citation type="journal article" date="2011" name="BMC Genomics">
        <title>Insight into cross-talk between intra-amoebal pathogens.</title>
        <authorList>
            <person name="Gimenez G."/>
            <person name="Bertelli C."/>
            <person name="Moliner C."/>
            <person name="Robert C."/>
            <person name="Raoult D."/>
            <person name="Fournier P.E."/>
            <person name="Greub G."/>
        </authorList>
    </citation>
    <scope>NUCLEOTIDE SEQUENCE [LARGE SCALE GENOMIC DNA]</scope>
    <source>
        <strain evidence="2 3">LLAP12</strain>
    </source>
</reference>
<dbReference type="HOGENOM" id="CLU_650192_0_0_6"/>
<feature type="transmembrane region" description="Helical" evidence="1">
    <location>
        <begin position="147"/>
        <end position="172"/>
    </location>
</feature>
<sequence length="422" mass="47714">MKHSLPSQQSPGFLFLTVSVIICLTLLINVAFKIIILHGMMFSVNSLICPLTAGLYLVALRRCTVKEQRHLLNISLMTLYTFCIGVYISINLPAAEYMHDNPVYQIIFDDIPKKFFAVTIAFALSFYLPHLLVCAKNSTLLASPRQCMLLALLGGLSFFTLNFFLLFLGTHIHNFCQIMIDSMMIASILLLIVGALSLTMSLKDQTPSCPLRAYEPFPLCYYLICFAIVIMLICLACEYRIVAFIGHNRILAVSALFFPIILIISTVVGELWGYRVNLKFGLIISATQFIFDSLLMGIVALPSPEFFNLNPFYSYIMLRRLPADSLTLLATFMSNAMLLHYLKQQKIQPQYRILIANICANSLLCLVDYSLLYGGIYPYDQIINLVVNVWQYKFIMTLLSLPLILKLCSSLGRKQALALRHE</sequence>
<dbReference type="eggNOG" id="COG1738">
    <property type="taxonomic scope" value="Bacteria"/>
</dbReference>